<dbReference type="InterPro" id="IPR013818">
    <property type="entry name" value="Lipase"/>
</dbReference>
<keyword evidence="8" id="KW-1185">Reference proteome</keyword>
<dbReference type="Proteomes" id="UP001195483">
    <property type="component" value="Unassembled WGS sequence"/>
</dbReference>
<evidence type="ECO:0000259" key="6">
    <source>
        <dbReference type="Pfam" id="PF00151"/>
    </source>
</evidence>
<dbReference type="SUPFAM" id="SSF53474">
    <property type="entry name" value="alpha/beta-Hydrolases"/>
    <property type="match status" value="1"/>
</dbReference>
<keyword evidence="5" id="KW-0472">Membrane</keyword>
<evidence type="ECO:0000256" key="1">
    <source>
        <dbReference type="ARBA" id="ARBA00004613"/>
    </source>
</evidence>
<reference evidence="7" key="3">
    <citation type="submission" date="2023-05" db="EMBL/GenBank/DDBJ databases">
        <authorList>
            <person name="Smith C.H."/>
        </authorList>
    </citation>
    <scope>NUCLEOTIDE SEQUENCE</scope>
    <source>
        <strain evidence="7">CHS0354</strain>
        <tissue evidence="7">Mantle</tissue>
    </source>
</reference>
<dbReference type="InterPro" id="IPR000734">
    <property type="entry name" value="TAG_lipase"/>
</dbReference>
<keyword evidence="3" id="KW-0964">Secreted</keyword>
<gene>
    <name evidence="7" type="ORF">CHS0354_020442</name>
</gene>
<reference evidence="7" key="2">
    <citation type="journal article" date="2021" name="Genome Biol. Evol.">
        <title>Developing a high-quality reference genome for a parasitic bivalve with doubly uniparental inheritance (Bivalvia: Unionida).</title>
        <authorList>
            <person name="Smith C.H."/>
        </authorList>
    </citation>
    <scope>NUCLEOTIDE SEQUENCE</scope>
    <source>
        <strain evidence="7">CHS0354</strain>
        <tissue evidence="7">Mantle</tissue>
    </source>
</reference>
<evidence type="ECO:0000256" key="4">
    <source>
        <dbReference type="RuleBase" id="RU004262"/>
    </source>
</evidence>
<dbReference type="InterPro" id="IPR029058">
    <property type="entry name" value="AB_hydrolase_fold"/>
</dbReference>
<dbReference type="GO" id="GO:0016298">
    <property type="term" value="F:lipase activity"/>
    <property type="evidence" value="ECO:0007669"/>
    <property type="project" value="InterPro"/>
</dbReference>
<proteinExistence type="inferred from homology"/>
<accession>A0AAE0SLS1</accession>
<dbReference type="EMBL" id="JAEAOA010001243">
    <property type="protein sequence ID" value="KAK3594260.1"/>
    <property type="molecule type" value="Genomic_DNA"/>
</dbReference>
<name>A0AAE0SLS1_9BIVA</name>
<dbReference type="AlphaFoldDB" id="A0AAE0SLS1"/>
<comment type="similarity">
    <text evidence="2 4">Belongs to the AB hydrolase superfamily. Lipase family.</text>
</comment>
<organism evidence="7 8">
    <name type="scientific">Potamilus streckersoni</name>
    <dbReference type="NCBI Taxonomy" id="2493646"/>
    <lineage>
        <taxon>Eukaryota</taxon>
        <taxon>Metazoa</taxon>
        <taxon>Spiralia</taxon>
        <taxon>Lophotrochozoa</taxon>
        <taxon>Mollusca</taxon>
        <taxon>Bivalvia</taxon>
        <taxon>Autobranchia</taxon>
        <taxon>Heteroconchia</taxon>
        <taxon>Palaeoheterodonta</taxon>
        <taxon>Unionida</taxon>
        <taxon>Unionoidea</taxon>
        <taxon>Unionidae</taxon>
        <taxon>Ambleminae</taxon>
        <taxon>Lampsilini</taxon>
        <taxon>Potamilus</taxon>
    </lineage>
</organism>
<comment type="caution">
    <text evidence="7">The sequence shown here is derived from an EMBL/GenBank/DDBJ whole genome shotgun (WGS) entry which is preliminary data.</text>
</comment>
<dbReference type="GO" id="GO:0005615">
    <property type="term" value="C:extracellular space"/>
    <property type="evidence" value="ECO:0007669"/>
    <property type="project" value="TreeGrafter"/>
</dbReference>
<feature type="transmembrane region" description="Helical" evidence="5">
    <location>
        <begin position="364"/>
        <end position="389"/>
    </location>
</feature>
<dbReference type="Pfam" id="PF00151">
    <property type="entry name" value="Lipase"/>
    <property type="match status" value="1"/>
</dbReference>
<evidence type="ECO:0000313" key="8">
    <source>
        <dbReference type="Proteomes" id="UP001195483"/>
    </source>
</evidence>
<dbReference type="GO" id="GO:0016042">
    <property type="term" value="P:lipid catabolic process"/>
    <property type="evidence" value="ECO:0007669"/>
    <property type="project" value="TreeGrafter"/>
</dbReference>
<reference evidence="7" key="1">
    <citation type="journal article" date="2021" name="Genome Biol. Evol.">
        <title>A High-Quality Reference Genome for a Parasitic Bivalve with Doubly Uniparental Inheritance (Bivalvia: Unionida).</title>
        <authorList>
            <person name="Smith C.H."/>
        </authorList>
    </citation>
    <scope>NUCLEOTIDE SEQUENCE</scope>
    <source>
        <strain evidence="7">CHS0354</strain>
    </source>
</reference>
<evidence type="ECO:0000313" key="7">
    <source>
        <dbReference type="EMBL" id="KAK3594260.1"/>
    </source>
</evidence>
<evidence type="ECO:0000256" key="5">
    <source>
        <dbReference type="SAM" id="Phobius"/>
    </source>
</evidence>
<feature type="domain" description="Lipase" evidence="6">
    <location>
        <begin position="36"/>
        <end position="179"/>
    </location>
</feature>
<keyword evidence="5" id="KW-1133">Transmembrane helix</keyword>
<evidence type="ECO:0000256" key="3">
    <source>
        <dbReference type="ARBA" id="ARBA00022525"/>
    </source>
</evidence>
<evidence type="ECO:0000256" key="2">
    <source>
        <dbReference type="ARBA" id="ARBA00010701"/>
    </source>
</evidence>
<dbReference type="PANTHER" id="PTHR11610">
    <property type="entry name" value="LIPASE"/>
    <property type="match status" value="1"/>
</dbReference>
<dbReference type="Gene3D" id="3.40.50.1820">
    <property type="entry name" value="alpha/beta hydrolase"/>
    <property type="match status" value="1"/>
</dbReference>
<comment type="subcellular location">
    <subcellularLocation>
        <location evidence="1">Secreted</location>
    </subcellularLocation>
</comment>
<keyword evidence="5" id="KW-0812">Transmembrane</keyword>
<sequence>MSLDMLEKEYRWLHELRSDAQNVWNGPSHEIKISFVGLDPAGPLFEGRDPLVRLDSTDAYYVDVIHTDGTGFGMLSPVGHVDFYPNLGQNQPGCNASIPGLLFKLIKGEIKEMKNDISCSHMRAPSLFTESINSRCRFFSFPNENDVKCDTVCSVMGYDVPRKEPSGDRFLHTKSSEPFCSEYLQKNPISYMTRCFQPYQLHALILPALTATCCHASILISFKMPCFQSYQLHAAMLLALSVVRCRASIPMSYMLHCFQPHQLYVACFQPYQLHAVMLPALSSPCCHASSPISYMLPCLQPYQLYAAMLPALSGPCCHASSPISCILPCFQPYQLHNGMLPALSATNCHASSPISYMLSCFQPYQLYVVMLLTISAICCYASSSIGYMLSLFQSFQRHAVMLPALSAT</sequence>
<protein>
    <recommendedName>
        <fullName evidence="6">Lipase domain-containing protein</fullName>
    </recommendedName>
</protein>